<gene>
    <name evidence="1" type="ORF">NP075_18440</name>
</gene>
<sequence>MPDELESFMDTMWEDIEAGVTAGLAASADHRIDTVVDVSIPSAGTPYRVTTGWGPARKAGRATLRQLTVDVTDRALRYRATHGLDLAHGATSDRDSLRDTALRFGRDTARDETAAVLDLLHRSRPRRAKAPSLTPAAVQAAARRLGGGCRLVTSGQDGKKLVDHAQVAEHAVLPRSAMPRDVSGVLVATLAGGPRIERLGGSLALTWARTGSRTAELALTSDFFLHRPGASAFFV</sequence>
<organism evidence="1 2">
    <name type="scientific">Cellulomonas wangsupingiae</name>
    <dbReference type="NCBI Taxonomy" id="2968085"/>
    <lineage>
        <taxon>Bacteria</taxon>
        <taxon>Bacillati</taxon>
        <taxon>Actinomycetota</taxon>
        <taxon>Actinomycetes</taxon>
        <taxon>Micrococcales</taxon>
        <taxon>Cellulomonadaceae</taxon>
        <taxon>Cellulomonas</taxon>
    </lineage>
</organism>
<accession>A0ABY5K9G9</accession>
<evidence type="ECO:0000313" key="1">
    <source>
        <dbReference type="EMBL" id="UUI65063.1"/>
    </source>
</evidence>
<evidence type="ECO:0000313" key="2">
    <source>
        <dbReference type="Proteomes" id="UP001317322"/>
    </source>
</evidence>
<protein>
    <submittedName>
        <fullName evidence="1">Uncharacterized protein</fullName>
    </submittedName>
</protein>
<dbReference type="EMBL" id="CP101989">
    <property type="protein sequence ID" value="UUI65063.1"/>
    <property type="molecule type" value="Genomic_DNA"/>
</dbReference>
<name>A0ABY5K9G9_9CELL</name>
<reference evidence="1 2" key="1">
    <citation type="submission" date="2022-07" db="EMBL/GenBank/DDBJ databases">
        <title>Novel species in genus cellulomonas.</title>
        <authorList>
            <person name="Ye L."/>
        </authorList>
    </citation>
    <scope>NUCLEOTIDE SEQUENCE [LARGE SCALE GENOMIC DNA]</scope>
    <source>
        <strain evidence="2">zg-Y908</strain>
    </source>
</reference>
<keyword evidence="2" id="KW-1185">Reference proteome</keyword>
<dbReference type="RefSeq" id="WP_227563556.1">
    <property type="nucleotide sequence ID" value="NZ_CP101989.1"/>
</dbReference>
<proteinExistence type="predicted"/>
<dbReference type="Proteomes" id="UP001317322">
    <property type="component" value="Chromosome"/>
</dbReference>